<evidence type="ECO:0000259" key="3">
    <source>
        <dbReference type="Pfam" id="PF01551"/>
    </source>
</evidence>
<name>C8WXL0_ALIAD</name>
<dbReference type="InterPro" id="IPR016047">
    <property type="entry name" value="M23ase_b-sheet_dom"/>
</dbReference>
<dbReference type="KEGG" id="aac:Aaci_1819"/>
<dbReference type="Pfam" id="PF01551">
    <property type="entry name" value="Peptidase_M23"/>
    <property type="match status" value="1"/>
</dbReference>
<dbReference type="PANTHER" id="PTHR21666:SF289">
    <property type="entry name" value="L-ALA--D-GLU ENDOPEPTIDASE"/>
    <property type="match status" value="1"/>
</dbReference>
<evidence type="ECO:0000256" key="2">
    <source>
        <dbReference type="SAM" id="MobiDB-lite"/>
    </source>
</evidence>
<dbReference type="STRING" id="521098.Aaci_1819"/>
<dbReference type="CDD" id="cd12797">
    <property type="entry name" value="M23_peptidase"/>
    <property type="match status" value="1"/>
</dbReference>
<reference evidence="5" key="1">
    <citation type="submission" date="2009-09" db="EMBL/GenBank/DDBJ databases">
        <title>The complete chromosome of Alicyclobacillus acidocaldarius subsp. acidocaldarius DSM 446.</title>
        <authorList>
            <consortium name="US DOE Joint Genome Institute (JGI-PGF)"/>
            <person name="Lucas S."/>
            <person name="Copeland A."/>
            <person name="Lapidus A."/>
            <person name="Glavina del Rio T."/>
            <person name="Dalin E."/>
            <person name="Tice H."/>
            <person name="Bruce D."/>
            <person name="Goodwin L."/>
            <person name="Pitluck S."/>
            <person name="Kyrpides N."/>
            <person name="Mavromatis K."/>
            <person name="Ivanova N."/>
            <person name="Ovchinnikova G."/>
            <person name="Chertkov O."/>
            <person name="Sims D."/>
            <person name="Brettin T."/>
            <person name="Detter J.C."/>
            <person name="Han C."/>
            <person name="Larimer F."/>
            <person name="Land M."/>
            <person name="Hauser L."/>
            <person name="Markowitz V."/>
            <person name="Cheng J.-F."/>
            <person name="Hugenholtz P."/>
            <person name="Woyke T."/>
            <person name="Wu D."/>
            <person name="Pukall R."/>
            <person name="Klenk H.-P."/>
            <person name="Eisen J.A."/>
        </authorList>
    </citation>
    <scope>NUCLEOTIDE SEQUENCE [LARGE SCALE GENOMIC DNA]</scope>
    <source>
        <strain evidence="5">ATCC 27009 / DSM 446 / BCRC 14685 / JCM 5260 / KCTC 1825 / NBRC 15652 / NCIMB 11725 / NRRL B-14509 / 104-IA</strain>
    </source>
</reference>
<evidence type="ECO:0000256" key="1">
    <source>
        <dbReference type="ARBA" id="ARBA00022729"/>
    </source>
</evidence>
<evidence type="ECO:0000313" key="4">
    <source>
        <dbReference type="EMBL" id="ACV58831.1"/>
    </source>
</evidence>
<dbReference type="AlphaFoldDB" id="C8WXL0"/>
<dbReference type="SUPFAM" id="SSF51261">
    <property type="entry name" value="Duplicated hybrid motif"/>
    <property type="match status" value="1"/>
</dbReference>
<dbReference type="EMBL" id="CP001727">
    <property type="protein sequence ID" value="ACV58831.1"/>
    <property type="molecule type" value="Genomic_DNA"/>
</dbReference>
<dbReference type="Gene3D" id="2.70.70.10">
    <property type="entry name" value="Glucose Permease (Domain IIA)"/>
    <property type="match status" value="1"/>
</dbReference>
<dbReference type="Proteomes" id="UP000001917">
    <property type="component" value="Chromosome"/>
</dbReference>
<dbReference type="RefSeq" id="WP_012811122.1">
    <property type="nucleotide sequence ID" value="NC_013205.1"/>
</dbReference>
<gene>
    <name evidence="4" type="ordered locus">Aaci_1819</name>
</gene>
<feature type="domain" description="M23ase beta-sheet core" evidence="3">
    <location>
        <begin position="190"/>
        <end position="277"/>
    </location>
</feature>
<dbReference type="InterPro" id="IPR050570">
    <property type="entry name" value="Cell_wall_metabolism_enzyme"/>
</dbReference>
<sequence>MPRNLGAWSWKRQEPSRADDSNGSEADARQAPSRWTTGDSGGGDWPESPLSPYGSADDDGGIRQVESAAWLRPVRLRSPRSARGFQPHAAGKKGAARGTPRLTWQLFGALVLVAAGYALEHDPRIPSSIAAHAVDAFDADYTSHVQPALDRLLASLRVRPISLGVVQAAGMRAPVFGRVIQGYGPNHPEVWVQGDAGDPVQAAAPGTVLGVYQTGHTYLVKIDHGMDGIALYGGLGSVAVHPDDVVLAGQEIGTLPSRPAHPVFQFSLEKDGKYENPQRWISFAGGSA</sequence>
<keyword evidence="5" id="KW-1185">Reference proteome</keyword>
<organism evidence="4 5">
    <name type="scientific">Alicyclobacillus acidocaldarius subsp. acidocaldarius (strain ATCC 27009 / DSM 446 / BCRC 14685 / JCM 5260 / KCTC 1825 / NBRC 15652 / NCIMB 11725 / NRRL B-14509 / 104-IA)</name>
    <name type="common">Bacillus acidocaldarius</name>
    <dbReference type="NCBI Taxonomy" id="521098"/>
    <lineage>
        <taxon>Bacteria</taxon>
        <taxon>Bacillati</taxon>
        <taxon>Bacillota</taxon>
        <taxon>Bacilli</taxon>
        <taxon>Bacillales</taxon>
        <taxon>Alicyclobacillaceae</taxon>
        <taxon>Alicyclobacillus</taxon>
    </lineage>
</organism>
<dbReference type="InterPro" id="IPR011055">
    <property type="entry name" value="Dup_hybrid_motif"/>
</dbReference>
<proteinExistence type="predicted"/>
<dbReference type="eggNOG" id="COG4942">
    <property type="taxonomic scope" value="Bacteria"/>
</dbReference>
<dbReference type="GO" id="GO:0004222">
    <property type="term" value="F:metalloendopeptidase activity"/>
    <property type="evidence" value="ECO:0007669"/>
    <property type="project" value="TreeGrafter"/>
</dbReference>
<feature type="region of interest" description="Disordered" evidence="2">
    <location>
        <begin position="1"/>
        <end position="60"/>
    </location>
</feature>
<dbReference type="HOGENOM" id="CLU_965196_0_0_9"/>
<evidence type="ECO:0000313" key="5">
    <source>
        <dbReference type="Proteomes" id="UP000001917"/>
    </source>
</evidence>
<accession>C8WXL0</accession>
<feature type="compositionally biased region" description="Basic and acidic residues" evidence="2">
    <location>
        <begin position="11"/>
        <end position="20"/>
    </location>
</feature>
<protein>
    <submittedName>
        <fullName evidence="4">Peptidase M23</fullName>
    </submittedName>
</protein>
<keyword evidence="1" id="KW-0732">Signal</keyword>
<reference evidence="4 5" key="2">
    <citation type="journal article" date="2010" name="Stand. Genomic Sci.">
        <title>Complete genome sequence of Alicyclobacillus acidocaldarius type strain (104-IA).</title>
        <authorList>
            <person name="Mavromatis K."/>
            <person name="Sikorski J."/>
            <person name="Lapidus A."/>
            <person name="Glavina Del Rio T."/>
            <person name="Copeland A."/>
            <person name="Tice H."/>
            <person name="Cheng J.F."/>
            <person name="Lucas S."/>
            <person name="Chen F."/>
            <person name="Nolan M."/>
            <person name="Bruce D."/>
            <person name="Goodwin L."/>
            <person name="Pitluck S."/>
            <person name="Ivanova N."/>
            <person name="Ovchinnikova G."/>
            <person name="Pati A."/>
            <person name="Chen A."/>
            <person name="Palaniappan K."/>
            <person name="Land M."/>
            <person name="Hauser L."/>
            <person name="Chang Y.J."/>
            <person name="Jeffries C.D."/>
            <person name="Chain P."/>
            <person name="Meincke L."/>
            <person name="Sims D."/>
            <person name="Chertkov O."/>
            <person name="Han C."/>
            <person name="Brettin T."/>
            <person name="Detter J.C."/>
            <person name="Wahrenburg C."/>
            <person name="Rohde M."/>
            <person name="Pukall R."/>
            <person name="Goker M."/>
            <person name="Bristow J."/>
            <person name="Eisen J.A."/>
            <person name="Markowitz V."/>
            <person name="Hugenholtz P."/>
            <person name="Klenk H.P."/>
            <person name="Kyrpides N.C."/>
        </authorList>
    </citation>
    <scope>NUCLEOTIDE SEQUENCE [LARGE SCALE GENOMIC DNA]</scope>
    <source>
        <strain evidence="5">ATCC 27009 / DSM 446 / BCRC 14685 / JCM 5260 / KCTC 1825 / NBRC 15652 / NCIMB 11725 / NRRL B-14509 / 104-IA</strain>
    </source>
</reference>
<dbReference type="PANTHER" id="PTHR21666">
    <property type="entry name" value="PEPTIDASE-RELATED"/>
    <property type="match status" value="1"/>
</dbReference>